<dbReference type="EMBL" id="CP003639">
    <property type="protein sequence ID" value="AFM39483.1"/>
    <property type="molecule type" value="Genomic_DNA"/>
</dbReference>
<dbReference type="Pfam" id="PF13472">
    <property type="entry name" value="Lipase_GDSL_2"/>
    <property type="match status" value="1"/>
</dbReference>
<sequence>MYISNPDLMTSLLENNLNQNSSNKIELNDGLSNGLNVFEQFLKDELLHSGDPLAASSVSPILSNQEGTTNNIFSANNTILANMLFNNIITQALLQGETSAQSVEDKTRVAQIYSKSQPIDSSPSSGKYEQTFNNDVFLGDSITKGLSAYRLLDDSKVYAQVGIGTDKVKQMVDSAAKENPKRVFIMCGVNDVGKYTKAQFSKHYTDLINTVKAECPNAQIYVQAILPVQSKATQKNPALNNTAINEFNSAIFQIAQTEHVGFINPSALVNYNPSYYAADGIHYTPSFYTSWLNFLQKNAV</sequence>
<dbReference type="HOGENOM" id="CLU_926605_0_0_9"/>
<accession>I4D109</accession>
<name>I4D109_DESAJ</name>
<dbReference type="STRING" id="646529.Desaci_0416"/>
<dbReference type="InterPro" id="IPR051532">
    <property type="entry name" value="Ester_Hydrolysis_Enzymes"/>
</dbReference>
<feature type="domain" description="SGNH hydrolase-type esterase" evidence="1">
    <location>
        <begin position="137"/>
        <end position="288"/>
    </location>
</feature>
<keyword evidence="3" id="KW-1185">Reference proteome</keyword>
<dbReference type="OrthoDB" id="1652311at2"/>
<dbReference type="AlphaFoldDB" id="I4D109"/>
<reference evidence="2 3" key="1">
    <citation type="journal article" date="2012" name="J. Bacteriol.">
        <title>Complete genome sequences of Desulfosporosinus orientis DSM765T, Desulfosporosinus youngiae DSM17734T, Desulfosporosinus meridiei DSM13257T, and Desulfosporosinus acidiphilus DSM22704T.</title>
        <authorList>
            <person name="Pester M."/>
            <person name="Brambilla E."/>
            <person name="Alazard D."/>
            <person name="Rattei T."/>
            <person name="Weinmaier T."/>
            <person name="Han J."/>
            <person name="Lucas S."/>
            <person name="Lapidus A."/>
            <person name="Cheng J.F."/>
            <person name="Goodwin L."/>
            <person name="Pitluck S."/>
            <person name="Peters L."/>
            <person name="Ovchinnikova G."/>
            <person name="Teshima H."/>
            <person name="Detter J.C."/>
            <person name="Han C.S."/>
            <person name="Tapia R."/>
            <person name="Land M.L."/>
            <person name="Hauser L."/>
            <person name="Kyrpides N.C."/>
            <person name="Ivanova N.N."/>
            <person name="Pagani I."/>
            <person name="Huntmann M."/>
            <person name="Wei C.L."/>
            <person name="Davenport K.W."/>
            <person name="Daligault H."/>
            <person name="Chain P.S."/>
            <person name="Chen A."/>
            <person name="Mavromatis K."/>
            <person name="Markowitz V."/>
            <person name="Szeto E."/>
            <person name="Mikhailova N."/>
            <person name="Pati A."/>
            <person name="Wagner M."/>
            <person name="Woyke T."/>
            <person name="Ollivier B."/>
            <person name="Klenk H.P."/>
            <person name="Spring S."/>
            <person name="Loy A."/>
        </authorList>
    </citation>
    <scope>NUCLEOTIDE SEQUENCE [LARGE SCALE GENOMIC DNA]</scope>
    <source>
        <strain evidence="3">DSM 22704 / JCM 16185 / SJ4</strain>
    </source>
</reference>
<gene>
    <name evidence="2" type="ordered locus">Desaci_0416</name>
</gene>
<dbReference type="Gene3D" id="3.40.50.1110">
    <property type="entry name" value="SGNH hydrolase"/>
    <property type="match status" value="1"/>
</dbReference>
<dbReference type="eggNOG" id="COG2755">
    <property type="taxonomic scope" value="Bacteria"/>
</dbReference>
<dbReference type="RefSeq" id="WP_014825496.1">
    <property type="nucleotide sequence ID" value="NC_018068.1"/>
</dbReference>
<evidence type="ECO:0000313" key="2">
    <source>
        <dbReference type="EMBL" id="AFM39483.1"/>
    </source>
</evidence>
<dbReference type="SUPFAM" id="SSF52266">
    <property type="entry name" value="SGNH hydrolase"/>
    <property type="match status" value="1"/>
</dbReference>
<dbReference type="InterPro" id="IPR013830">
    <property type="entry name" value="SGNH_hydro"/>
</dbReference>
<dbReference type="Proteomes" id="UP000002892">
    <property type="component" value="Chromosome"/>
</dbReference>
<dbReference type="InterPro" id="IPR036514">
    <property type="entry name" value="SGNH_hydro_sf"/>
</dbReference>
<protein>
    <submittedName>
        <fullName evidence="2">Lysophospholipase L1-like esterase</fullName>
    </submittedName>
</protein>
<dbReference type="KEGG" id="dai:Desaci_0416"/>
<organism evidence="2 3">
    <name type="scientific">Desulfosporosinus acidiphilus (strain DSM 22704 / JCM 16185 / SJ4)</name>
    <dbReference type="NCBI Taxonomy" id="646529"/>
    <lineage>
        <taxon>Bacteria</taxon>
        <taxon>Bacillati</taxon>
        <taxon>Bacillota</taxon>
        <taxon>Clostridia</taxon>
        <taxon>Eubacteriales</taxon>
        <taxon>Desulfitobacteriaceae</taxon>
        <taxon>Desulfosporosinus</taxon>
    </lineage>
</organism>
<evidence type="ECO:0000259" key="1">
    <source>
        <dbReference type="Pfam" id="PF13472"/>
    </source>
</evidence>
<evidence type="ECO:0000313" key="3">
    <source>
        <dbReference type="Proteomes" id="UP000002892"/>
    </source>
</evidence>
<proteinExistence type="predicted"/>
<dbReference type="PANTHER" id="PTHR30383">
    <property type="entry name" value="THIOESTERASE 1/PROTEASE 1/LYSOPHOSPHOLIPASE L1"/>
    <property type="match status" value="1"/>
</dbReference>